<evidence type="ECO:0000313" key="3">
    <source>
        <dbReference type="RefSeq" id="XP_030535010.2"/>
    </source>
</evidence>
<evidence type="ECO:0000259" key="1">
    <source>
        <dbReference type="Pfam" id="PF26138"/>
    </source>
</evidence>
<dbReference type="PANTHER" id="PTHR22930">
    <property type="match status" value="1"/>
</dbReference>
<dbReference type="RefSeq" id="XP_030535010.2">
    <property type="nucleotide sequence ID" value="XM_030679150.2"/>
</dbReference>
<reference evidence="3" key="1">
    <citation type="submission" date="2025-08" db="UniProtKB">
        <authorList>
            <consortium name="RefSeq"/>
        </authorList>
    </citation>
    <scope>IDENTIFICATION</scope>
    <source>
        <tissue evidence="3">Leaf</tissue>
    </source>
</reference>
<dbReference type="KEGG" id="rarg:115744058"/>
<gene>
    <name evidence="3" type="primary">LOC115744058</name>
</gene>
<feature type="domain" description="DUF8040" evidence="1">
    <location>
        <begin position="55"/>
        <end position="149"/>
    </location>
</feature>
<dbReference type="InterPro" id="IPR058353">
    <property type="entry name" value="DUF8040"/>
</dbReference>
<dbReference type="GO" id="GO:0004518">
    <property type="term" value="F:nuclease activity"/>
    <property type="evidence" value="ECO:0007669"/>
    <property type="project" value="UniProtKB-KW"/>
</dbReference>
<dbReference type="AlphaFoldDB" id="A0A8B8PJN4"/>
<protein>
    <submittedName>
        <fullName evidence="3">Uncharacterized protein LOC115744058</fullName>
    </submittedName>
</protein>
<accession>A0A8B8PJN4</accession>
<proteinExistence type="predicted"/>
<dbReference type="GO" id="GO:0005634">
    <property type="term" value="C:nucleus"/>
    <property type="evidence" value="ECO:0007669"/>
    <property type="project" value="UniProtKB-SubCell"/>
</dbReference>
<keyword evidence="2" id="KW-1185">Reference proteome</keyword>
<dbReference type="PANTHER" id="PTHR22930:SF251">
    <property type="entry name" value="DDE TNP4 DOMAIN-CONTAINING PROTEIN"/>
    <property type="match status" value="1"/>
</dbReference>
<evidence type="ECO:0000313" key="2">
    <source>
        <dbReference type="Proteomes" id="UP000827889"/>
    </source>
</evidence>
<dbReference type="Pfam" id="PF26138">
    <property type="entry name" value="DUF8040"/>
    <property type="match status" value="1"/>
</dbReference>
<organism evidence="2 3">
    <name type="scientific">Rhodamnia argentea</name>
    <dbReference type="NCBI Taxonomy" id="178133"/>
    <lineage>
        <taxon>Eukaryota</taxon>
        <taxon>Viridiplantae</taxon>
        <taxon>Streptophyta</taxon>
        <taxon>Embryophyta</taxon>
        <taxon>Tracheophyta</taxon>
        <taxon>Spermatophyta</taxon>
        <taxon>Magnoliopsida</taxon>
        <taxon>eudicotyledons</taxon>
        <taxon>Gunneridae</taxon>
        <taxon>Pentapetalae</taxon>
        <taxon>rosids</taxon>
        <taxon>malvids</taxon>
        <taxon>Myrtales</taxon>
        <taxon>Myrtaceae</taxon>
        <taxon>Myrtoideae</taxon>
        <taxon>Myrteae</taxon>
        <taxon>Australasian group</taxon>
        <taxon>Rhodamnia</taxon>
    </lineage>
</organism>
<sequence length="261" mass="30146">MALGIMEGGENSPSDEEVTSFGHYLNDFDIDIMMMWLCIVMIDKSMHTKEPIRDSRLSGPEWMRELLCGHSDRIYEAFRLERHVFLNLCDLMRARGWLKDNWYVKVDEQVGIFLSLIGHGNSNRELCERFQRSGETVSKYFTDVLKAFIKLAKENIKPPSFDVVPEEILMDHNHKRYFKGCICAIDGTHINASVPVSKQIPYRGGKGITTRNVLCVCSFDMKFTFICAGWEGSANDCESFRQHWRLLDCNFLDHHQANTMS</sequence>
<dbReference type="GO" id="GO:0016787">
    <property type="term" value="F:hydrolase activity"/>
    <property type="evidence" value="ECO:0007669"/>
    <property type="project" value="UniProtKB-KW"/>
</dbReference>
<dbReference type="GeneID" id="115744058"/>
<name>A0A8B8PJN4_9MYRT</name>
<dbReference type="GO" id="GO:0046872">
    <property type="term" value="F:metal ion binding"/>
    <property type="evidence" value="ECO:0007669"/>
    <property type="project" value="UniProtKB-KW"/>
</dbReference>
<dbReference type="InterPro" id="IPR045249">
    <property type="entry name" value="HARBI1-like"/>
</dbReference>
<dbReference type="Proteomes" id="UP000827889">
    <property type="component" value="Chromosome 11"/>
</dbReference>